<feature type="compositionally biased region" description="Basic and acidic residues" evidence="2">
    <location>
        <begin position="203"/>
        <end position="214"/>
    </location>
</feature>
<proteinExistence type="predicted"/>
<reference evidence="4 5" key="1">
    <citation type="submission" date="2024-06" db="EMBL/GenBank/DDBJ databases">
        <title>A chromosome-level genome assembly of beet webworm, Loxostege sticticalis.</title>
        <authorList>
            <person name="Zhang Y."/>
        </authorList>
    </citation>
    <scope>NUCLEOTIDE SEQUENCE [LARGE SCALE GENOMIC DNA]</scope>
    <source>
        <strain evidence="4">AQ028</strain>
        <tissue evidence="4">Male pupae</tissue>
    </source>
</reference>
<sequence>MDMEISRKSCRLCLSETEFNVSLFGNYCRRTNMIEKILVCLKLVIEDTDTLSTICYKCAENVERYYDFVARIKKCQSQFKENREHESRRSMELSPPHVKRHVTSYVREQVYDADYTFSFLEMPNNEEKKEAKVSSPFFSYFSPPNVVVKQNEPVWKTPKPRECSPKKELMNENRYKRPYKPEKRSRHHSRDLFESQSQDLEEPEPKSLDWKLTPDDNLIKRVREKCFGRSDF</sequence>
<feature type="binding site" evidence="1">
    <location>
        <position position="55"/>
    </location>
    <ligand>
        <name>Zn(2+)</name>
        <dbReference type="ChEBI" id="CHEBI:29105"/>
    </ligand>
</feature>
<evidence type="ECO:0000256" key="2">
    <source>
        <dbReference type="SAM" id="MobiDB-lite"/>
    </source>
</evidence>
<keyword evidence="1" id="KW-0863">Zinc-finger</keyword>
<protein>
    <recommendedName>
        <fullName evidence="3">ZAD domain-containing protein</fullName>
    </recommendedName>
</protein>
<evidence type="ECO:0000313" key="4">
    <source>
        <dbReference type="EMBL" id="KAL0810177.1"/>
    </source>
</evidence>
<evidence type="ECO:0000256" key="1">
    <source>
        <dbReference type="PROSITE-ProRule" id="PRU01263"/>
    </source>
</evidence>
<dbReference type="GO" id="GO:0008270">
    <property type="term" value="F:zinc ion binding"/>
    <property type="evidence" value="ECO:0007669"/>
    <property type="project" value="UniProtKB-UniRule"/>
</dbReference>
<dbReference type="Pfam" id="PF07776">
    <property type="entry name" value="zf-AD"/>
    <property type="match status" value="1"/>
</dbReference>
<dbReference type="PROSITE" id="PS51915">
    <property type="entry name" value="ZAD"/>
    <property type="match status" value="1"/>
</dbReference>
<name>A0ABD0S8S0_LOXSC</name>
<dbReference type="PANTHER" id="PTHR39942:SF1">
    <property type="entry name" value="BCDNA.LD26519-RELATED"/>
    <property type="match status" value="1"/>
</dbReference>
<feature type="binding site" evidence="1">
    <location>
        <position position="13"/>
    </location>
    <ligand>
        <name>Zn(2+)</name>
        <dbReference type="ChEBI" id="CHEBI:29105"/>
    </ligand>
</feature>
<comment type="caution">
    <text evidence="4">The sequence shown here is derived from an EMBL/GenBank/DDBJ whole genome shotgun (WGS) entry which is preliminary data.</text>
</comment>
<dbReference type="SUPFAM" id="SSF57716">
    <property type="entry name" value="Glucocorticoid receptor-like (DNA-binding domain)"/>
    <property type="match status" value="1"/>
</dbReference>
<feature type="binding site" evidence="1">
    <location>
        <position position="58"/>
    </location>
    <ligand>
        <name>Zn(2+)</name>
        <dbReference type="ChEBI" id="CHEBI:29105"/>
    </ligand>
</feature>
<dbReference type="Gene3D" id="3.40.1800.20">
    <property type="match status" value="1"/>
</dbReference>
<dbReference type="EMBL" id="JBEDNZ010000027">
    <property type="protein sequence ID" value="KAL0810177.1"/>
    <property type="molecule type" value="Genomic_DNA"/>
</dbReference>
<keyword evidence="1" id="KW-0862">Zinc</keyword>
<organism evidence="4 5">
    <name type="scientific">Loxostege sticticalis</name>
    <name type="common">Beet webworm moth</name>
    <dbReference type="NCBI Taxonomy" id="481309"/>
    <lineage>
        <taxon>Eukaryota</taxon>
        <taxon>Metazoa</taxon>
        <taxon>Ecdysozoa</taxon>
        <taxon>Arthropoda</taxon>
        <taxon>Hexapoda</taxon>
        <taxon>Insecta</taxon>
        <taxon>Pterygota</taxon>
        <taxon>Neoptera</taxon>
        <taxon>Endopterygota</taxon>
        <taxon>Lepidoptera</taxon>
        <taxon>Glossata</taxon>
        <taxon>Ditrysia</taxon>
        <taxon>Pyraloidea</taxon>
        <taxon>Crambidae</taxon>
        <taxon>Pyraustinae</taxon>
        <taxon>Loxostege</taxon>
    </lineage>
</organism>
<dbReference type="PANTHER" id="PTHR39942">
    <property type="entry name" value="BCDNA.LD26519-RELATED"/>
    <property type="match status" value="1"/>
</dbReference>
<accession>A0ABD0S8S0</accession>
<dbReference type="InterPro" id="IPR012934">
    <property type="entry name" value="Znf_AD"/>
</dbReference>
<gene>
    <name evidence="4" type="ORF">ABMA28_010965</name>
</gene>
<evidence type="ECO:0000313" key="5">
    <source>
        <dbReference type="Proteomes" id="UP001549921"/>
    </source>
</evidence>
<feature type="domain" description="ZAD" evidence="3">
    <location>
        <begin position="8"/>
        <end position="82"/>
    </location>
</feature>
<feature type="compositionally biased region" description="Basic and acidic residues" evidence="2">
    <location>
        <begin position="159"/>
        <end position="182"/>
    </location>
</feature>
<keyword evidence="1" id="KW-0479">Metal-binding</keyword>
<feature type="binding site" evidence="1">
    <location>
        <position position="10"/>
    </location>
    <ligand>
        <name>Zn(2+)</name>
        <dbReference type="ChEBI" id="CHEBI:29105"/>
    </ligand>
</feature>
<evidence type="ECO:0000259" key="3">
    <source>
        <dbReference type="PROSITE" id="PS51915"/>
    </source>
</evidence>
<dbReference type="AlphaFoldDB" id="A0ABD0S8S0"/>
<dbReference type="Proteomes" id="UP001549921">
    <property type="component" value="Unassembled WGS sequence"/>
</dbReference>
<feature type="region of interest" description="Disordered" evidence="2">
    <location>
        <begin position="152"/>
        <end position="214"/>
    </location>
</feature>
<dbReference type="SMART" id="SM00868">
    <property type="entry name" value="zf-AD"/>
    <property type="match status" value="1"/>
</dbReference>